<dbReference type="InterPro" id="IPR010318">
    <property type="entry name" value="S-Me-THD_N"/>
</dbReference>
<dbReference type="OrthoDB" id="7441206at2"/>
<dbReference type="Gene3D" id="3.40.1610.10">
    <property type="entry name" value="CV3147-like domain"/>
    <property type="match status" value="1"/>
</dbReference>
<sequence length="362" mass="37634">MRVLTKDDVIAAVKGGSVFASGGGGWVDHGLEIGEAAVTIGQPKLVSVDELPDDAIIVTCTAIGAPAGDQWQMLGSDYIKAVKLLMDHYDGKVVGVMTPQNGMSSTINGWLPAAALDLVVVDATGDIRAHPTGKMGSLGLSGRLDFETIQVVVGGRRDTGSYLELVVKGTPAKTSTILRTAADMSGGFIAAARHPLPAGYIKKHAAIGGVSMAIELGKAILVAEPKGAEAVMEAICEKTRGEIIGRGVVAHSTVAYSGAFDIGKVYVDAPGGRFTLHVMNEYMAVDDPGGNRVATYPDVITTLSAETGQPVSVGHLKEGMEVAIFHIHKRHIPISSGVLDASVYPEVEQALGINIADYALAK</sequence>
<evidence type="ECO:0000313" key="4">
    <source>
        <dbReference type="Proteomes" id="UP000198661"/>
    </source>
</evidence>
<proteinExistence type="predicted"/>
<dbReference type="Gene3D" id="2.40.390.10">
    <property type="entry name" value="CV3147-like"/>
    <property type="match status" value="1"/>
</dbReference>
<keyword evidence="4" id="KW-1185">Reference proteome</keyword>
<feature type="domain" description="S-Me-THD-like C-terminal" evidence="2">
    <location>
        <begin position="174"/>
        <end position="328"/>
    </location>
</feature>
<dbReference type="InterPro" id="IPR048350">
    <property type="entry name" value="S-Me-THD-like_C"/>
</dbReference>
<evidence type="ECO:0000259" key="2">
    <source>
        <dbReference type="Pfam" id="PF20906"/>
    </source>
</evidence>
<evidence type="ECO:0008006" key="5">
    <source>
        <dbReference type="Google" id="ProtNLM"/>
    </source>
</evidence>
<dbReference type="AlphaFoldDB" id="A0A1I2L7K9"/>
<name>A0A1I2L7K9_9BACL</name>
<dbReference type="Pfam" id="PF06032">
    <property type="entry name" value="S-Me-THD_N"/>
    <property type="match status" value="1"/>
</dbReference>
<dbReference type="Pfam" id="PF20906">
    <property type="entry name" value="S-Me-THD_C"/>
    <property type="match status" value="1"/>
</dbReference>
<reference evidence="3 4" key="1">
    <citation type="submission" date="2016-10" db="EMBL/GenBank/DDBJ databases">
        <authorList>
            <person name="de Groot N.N."/>
        </authorList>
    </citation>
    <scope>NUCLEOTIDE SEQUENCE [LARGE SCALE GENOMIC DNA]</scope>
    <source>
        <strain evidence="3 4">DSM 44945</strain>
    </source>
</reference>
<accession>A0A1I2L7K9</accession>
<dbReference type="EMBL" id="FOOK01000004">
    <property type="protein sequence ID" value="SFF74469.1"/>
    <property type="molecule type" value="Genomic_DNA"/>
</dbReference>
<evidence type="ECO:0000259" key="1">
    <source>
        <dbReference type="Pfam" id="PF06032"/>
    </source>
</evidence>
<dbReference type="InterPro" id="IPR027479">
    <property type="entry name" value="S-Me-THD_N_sf"/>
</dbReference>
<gene>
    <name evidence="3" type="ORF">SAMN04488025_10474</name>
</gene>
<feature type="domain" description="S-Me-THD N-terminal" evidence="1">
    <location>
        <begin position="12"/>
        <end position="139"/>
    </location>
</feature>
<dbReference type="InterPro" id="IPR024071">
    <property type="entry name" value="S-Me-THD_C_sf"/>
</dbReference>
<dbReference type="SUPFAM" id="SSF160991">
    <property type="entry name" value="CV3147-like"/>
    <property type="match status" value="1"/>
</dbReference>
<organism evidence="3 4">
    <name type="scientific">Planifilum fulgidum</name>
    <dbReference type="NCBI Taxonomy" id="201973"/>
    <lineage>
        <taxon>Bacteria</taxon>
        <taxon>Bacillati</taxon>
        <taxon>Bacillota</taxon>
        <taxon>Bacilli</taxon>
        <taxon>Bacillales</taxon>
        <taxon>Thermoactinomycetaceae</taxon>
        <taxon>Planifilum</taxon>
    </lineage>
</organism>
<dbReference type="STRING" id="201973.SAMN04488025_10474"/>
<dbReference type="RefSeq" id="WP_092035891.1">
    <property type="nucleotide sequence ID" value="NZ_FOOK01000004.1"/>
</dbReference>
<dbReference type="Proteomes" id="UP000198661">
    <property type="component" value="Unassembled WGS sequence"/>
</dbReference>
<protein>
    <recommendedName>
        <fullName evidence="5">DUF917 family protein</fullName>
    </recommendedName>
</protein>
<evidence type="ECO:0000313" key="3">
    <source>
        <dbReference type="EMBL" id="SFF74469.1"/>
    </source>
</evidence>